<protein>
    <submittedName>
        <fullName evidence="1">Uncharacterized protein</fullName>
    </submittedName>
</protein>
<gene>
    <name evidence="1" type="ORF">AVENLUH5627_02647</name>
</gene>
<dbReference type="PATRIC" id="fig|52133.18.peg.2717"/>
<evidence type="ECO:0000313" key="1">
    <source>
        <dbReference type="EMBL" id="KXZ65917.1"/>
    </source>
</evidence>
<dbReference type="EMBL" id="JRUE01000212">
    <property type="protein sequence ID" value="KXZ65917.1"/>
    <property type="molecule type" value="Genomic_DNA"/>
</dbReference>
<sequence>MVKTVVKSKHLLAFKLWFLNMNYVVNDLADGGFTAKIKAKEFKKQHRYVLVSGDATGNKAAYELGKEFEEHLKVA</sequence>
<organism evidence="1 2">
    <name type="scientific">Acinetobacter venetianus</name>
    <dbReference type="NCBI Taxonomy" id="52133"/>
    <lineage>
        <taxon>Bacteria</taxon>
        <taxon>Pseudomonadati</taxon>
        <taxon>Pseudomonadota</taxon>
        <taxon>Gammaproteobacteria</taxon>
        <taxon>Moraxellales</taxon>
        <taxon>Moraxellaceae</taxon>
        <taxon>Acinetobacter</taxon>
    </lineage>
</organism>
<evidence type="ECO:0000313" key="2">
    <source>
        <dbReference type="Proteomes" id="UP000075680"/>
    </source>
</evidence>
<accession>A0A150HLA3</accession>
<reference evidence="1 2" key="1">
    <citation type="journal article" date="2016" name="Sci. Rep.">
        <title>Genomic and phenotypic characterization of the species Acinetobacter venetianus.</title>
        <authorList>
            <person name="Fondi M."/>
            <person name="Maida I."/>
            <person name="Perrin E."/>
            <person name="Orlandini V."/>
            <person name="La Torre L."/>
            <person name="Bosi E."/>
            <person name="Negroni A."/>
            <person name="Zanaroli G."/>
            <person name="Fava F."/>
            <person name="Decorosi F."/>
            <person name="Giovannetti L."/>
            <person name="Viti C."/>
            <person name="Vaneechoutte M."/>
            <person name="Dijkshoorn L."/>
            <person name="Fani R."/>
        </authorList>
    </citation>
    <scope>NUCLEOTIDE SEQUENCE [LARGE SCALE GENOMIC DNA]</scope>
    <source>
        <strain evidence="1 2">LUH5627</strain>
    </source>
</reference>
<proteinExistence type="predicted"/>
<name>A0A150HLA3_9GAMM</name>
<dbReference type="AlphaFoldDB" id="A0A150HLA3"/>
<dbReference type="Proteomes" id="UP000075680">
    <property type="component" value="Unassembled WGS sequence"/>
</dbReference>
<comment type="caution">
    <text evidence="1">The sequence shown here is derived from an EMBL/GenBank/DDBJ whole genome shotgun (WGS) entry which is preliminary data.</text>
</comment>